<evidence type="ECO:0008006" key="4">
    <source>
        <dbReference type="Google" id="ProtNLM"/>
    </source>
</evidence>
<dbReference type="AlphaFoldDB" id="A0A2T3KVC2"/>
<name>A0A2T3KVC2_PHOLD</name>
<reference evidence="2 3" key="1">
    <citation type="submission" date="2018-03" db="EMBL/GenBank/DDBJ databases">
        <title>Whole genome sequencing of Histamine producing bacteria.</title>
        <authorList>
            <person name="Butler K."/>
        </authorList>
    </citation>
    <scope>NUCLEOTIDE SEQUENCE [LARGE SCALE GENOMIC DNA]</scope>
    <source>
        <strain evidence="2 3">Res.4.1</strain>
    </source>
</reference>
<accession>A0A2T3KVC2</accession>
<dbReference type="PROSITE" id="PS51257">
    <property type="entry name" value="PROKAR_LIPOPROTEIN"/>
    <property type="match status" value="1"/>
</dbReference>
<dbReference type="Proteomes" id="UP000240530">
    <property type="component" value="Unassembled WGS sequence"/>
</dbReference>
<comment type="caution">
    <text evidence="2">The sequence shown here is derived from an EMBL/GenBank/DDBJ whole genome shotgun (WGS) entry which is preliminary data.</text>
</comment>
<dbReference type="EMBL" id="PYNS01000008">
    <property type="protein sequence ID" value="PSV11050.1"/>
    <property type="molecule type" value="Genomic_DNA"/>
</dbReference>
<feature type="chain" id="PRO_5015542436" description="Lipoprotein" evidence="1">
    <location>
        <begin position="24"/>
        <end position="408"/>
    </location>
</feature>
<keyword evidence="1" id="KW-0732">Signal</keyword>
<feature type="signal peptide" evidence="1">
    <location>
        <begin position="1"/>
        <end position="23"/>
    </location>
</feature>
<protein>
    <recommendedName>
        <fullName evidence="4">Lipoprotein</fullName>
    </recommendedName>
</protein>
<dbReference type="RefSeq" id="WP_107184947.1">
    <property type="nucleotide sequence ID" value="NZ_JAWQGC010000001.1"/>
</dbReference>
<evidence type="ECO:0000313" key="3">
    <source>
        <dbReference type="Proteomes" id="UP000240530"/>
    </source>
</evidence>
<sequence length="408" mass="45781">MLKTFFESGLAVLYSVSFCLLLAACNDSSHQTIADNAEGFPELSQLVAFSSNANSSHLACAQHYRESCLLEQFPPLGVEKNTPLMISDIEQRLFVSHPWMAERFLSVLSTLPSSLLPLFRSVSAIVIADDVRPSFYSANTATIYIDPRYLWRDEEEWLTIVPKDDFRDQYQANVSFLAVRQNVDSAGIPVQWISDTFSASNTTRTIEQLQPALFRLLVHELAHANDLLSPSVLSSLSPKRTIYQNITATTPLNQSLYEQLPLQDALLFNVADVLYQGASPSDAVSELTAAQAGAHFETEGASDLYSYSNRREDLAMLFQSYMMHEHWGLQDQFLFLSQNEQMTGGCERYSVEWGQTGRMFDPLVYERMILVAEALLEIELPIRFTVVLEATPIPSGTSWCEIINSIKG</sequence>
<proteinExistence type="predicted"/>
<evidence type="ECO:0000313" key="2">
    <source>
        <dbReference type="EMBL" id="PSV11050.1"/>
    </source>
</evidence>
<organism evidence="2 3">
    <name type="scientific">Photobacterium leiognathi subsp. mandapamensis</name>
    <name type="common">Photobacterium mandapamensis</name>
    <dbReference type="NCBI Taxonomy" id="48408"/>
    <lineage>
        <taxon>Bacteria</taxon>
        <taxon>Pseudomonadati</taxon>
        <taxon>Pseudomonadota</taxon>
        <taxon>Gammaproteobacteria</taxon>
        <taxon>Vibrionales</taxon>
        <taxon>Vibrionaceae</taxon>
        <taxon>Photobacterium</taxon>
    </lineage>
</organism>
<gene>
    <name evidence="2" type="ORF">C0W93_09975</name>
</gene>
<evidence type="ECO:0000256" key="1">
    <source>
        <dbReference type="SAM" id="SignalP"/>
    </source>
</evidence>